<organism evidence="3 4">
    <name type="scientific">Babesia divergens</name>
    <dbReference type="NCBI Taxonomy" id="32595"/>
    <lineage>
        <taxon>Eukaryota</taxon>
        <taxon>Sar</taxon>
        <taxon>Alveolata</taxon>
        <taxon>Apicomplexa</taxon>
        <taxon>Aconoidasida</taxon>
        <taxon>Piroplasmida</taxon>
        <taxon>Babesiidae</taxon>
        <taxon>Babesia</taxon>
    </lineage>
</organism>
<evidence type="ECO:0000313" key="4">
    <source>
        <dbReference type="Proteomes" id="UP001195914"/>
    </source>
</evidence>
<feature type="domain" description="Immune mapped protein 2 N-terminal" evidence="2">
    <location>
        <begin position="80"/>
        <end position="164"/>
    </location>
</feature>
<evidence type="ECO:0000256" key="1">
    <source>
        <dbReference type="SAM" id="MobiDB-lite"/>
    </source>
</evidence>
<proteinExistence type="predicted"/>
<dbReference type="Proteomes" id="UP001195914">
    <property type="component" value="Unassembled WGS sequence"/>
</dbReference>
<sequence>MDEENQVNVEVENPGTFSEEPVIEPESNSARSQGSDSVVETPTVVESPSMVEAPVDVDAGSVAEVEPSVSSFRPVSSSQPVCYCVYEEVAQGTFYMQWKSSTSEPINNHIMMFIPTKTVPKFKLVNDGGRSELATRVMPDKEKFWSSLCLFVKQAKDYKATFQLFPGWNDRLPYKSDLYVHNGANTVTKVEHDAITLEDIAAVGVAGRSNLLMANKMSKEQFSQGIRKGGYCLLL</sequence>
<dbReference type="Pfam" id="PF18590">
    <property type="entry name" value="IMP2_N"/>
    <property type="match status" value="1"/>
</dbReference>
<feature type="compositionally biased region" description="Low complexity" evidence="1">
    <location>
        <begin position="1"/>
        <end position="13"/>
    </location>
</feature>
<dbReference type="AlphaFoldDB" id="A0AAD9GFG8"/>
<feature type="compositionally biased region" description="Polar residues" evidence="1">
    <location>
        <begin position="26"/>
        <end position="44"/>
    </location>
</feature>
<comment type="caution">
    <text evidence="3">The sequence shown here is derived from an EMBL/GenBank/DDBJ whole genome shotgun (WGS) entry which is preliminary data.</text>
</comment>
<dbReference type="EMBL" id="JAHBMH010000033">
    <property type="protein sequence ID" value="KAK1937276.1"/>
    <property type="molecule type" value="Genomic_DNA"/>
</dbReference>
<protein>
    <recommendedName>
        <fullName evidence="2">Immune mapped protein 2 N-terminal domain-containing protein</fullName>
    </recommendedName>
</protein>
<name>A0AAD9GFG8_BABDI</name>
<reference evidence="3" key="2">
    <citation type="submission" date="2021-05" db="EMBL/GenBank/DDBJ databases">
        <authorList>
            <person name="Pain A."/>
        </authorList>
    </citation>
    <scope>NUCLEOTIDE SEQUENCE</scope>
    <source>
        <strain evidence="3">1802A</strain>
    </source>
</reference>
<dbReference type="InterPro" id="IPR040955">
    <property type="entry name" value="IMP2_N"/>
</dbReference>
<gene>
    <name evidence="3" type="ORF">X943_000675</name>
</gene>
<accession>A0AAD9GFG8</accession>
<evidence type="ECO:0000313" key="3">
    <source>
        <dbReference type="EMBL" id="KAK1937276.1"/>
    </source>
</evidence>
<reference evidence="3" key="1">
    <citation type="journal article" date="2014" name="Nucleic Acids Res.">
        <title>The evolutionary dynamics of variant antigen genes in Babesia reveal a history of genomic innovation underlying host-parasite interaction.</title>
        <authorList>
            <person name="Jackson A.P."/>
            <person name="Otto T.D."/>
            <person name="Darby A."/>
            <person name="Ramaprasad A."/>
            <person name="Xia D."/>
            <person name="Echaide I.E."/>
            <person name="Farber M."/>
            <person name="Gahlot S."/>
            <person name="Gamble J."/>
            <person name="Gupta D."/>
            <person name="Gupta Y."/>
            <person name="Jackson L."/>
            <person name="Malandrin L."/>
            <person name="Malas T.B."/>
            <person name="Moussa E."/>
            <person name="Nair M."/>
            <person name="Reid A.J."/>
            <person name="Sanders M."/>
            <person name="Sharma J."/>
            <person name="Tracey A."/>
            <person name="Quail M.A."/>
            <person name="Weir W."/>
            <person name="Wastling J.M."/>
            <person name="Hall N."/>
            <person name="Willadsen P."/>
            <person name="Lingelbach K."/>
            <person name="Shiels B."/>
            <person name="Tait A."/>
            <person name="Berriman M."/>
            <person name="Allred D.R."/>
            <person name="Pain A."/>
        </authorList>
    </citation>
    <scope>NUCLEOTIDE SEQUENCE</scope>
    <source>
        <strain evidence="3">1802A</strain>
    </source>
</reference>
<evidence type="ECO:0000259" key="2">
    <source>
        <dbReference type="Pfam" id="PF18590"/>
    </source>
</evidence>
<keyword evidence="4" id="KW-1185">Reference proteome</keyword>
<feature type="region of interest" description="Disordered" evidence="1">
    <location>
        <begin position="1"/>
        <end position="44"/>
    </location>
</feature>